<evidence type="ECO:0008006" key="4">
    <source>
        <dbReference type="Google" id="ProtNLM"/>
    </source>
</evidence>
<keyword evidence="1" id="KW-1133">Transmembrane helix</keyword>
<feature type="transmembrane region" description="Helical" evidence="1">
    <location>
        <begin position="32"/>
        <end position="50"/>
    </location>
</feature>
<dbReference type="Proteomes" id="UP001059597">
    <property type="component" value="Chromosome"/>
</dbReference>
<proteinExistence type="predicted"/>
<evidence type="ECO:0000256" key="1">
    <source>
        <dbReference type="SAM" id="Phobius"/>
    </source>
</evidence>
<sequence>MTTTTAPAPATAAPGRGPLRGLPWVVWRRHRTFLRAALLLTLVGCAVFLYQRMGVMDFLHGKGAPPEGNEKLLTEFRSRFGSTFESDMEYLRYVPLVVGVFLGAPLIAREQEHGTLKLVTTQSVSRSRWLAATLGLPLAVAVGCSALLSAVFTWVWTPVHGMDVNGDWLTGGAFESTGPVPAARALFLAACGIALGMLIKRVVPAMAATAFVALATSLVWERFRGRLGTVRSITYPYNGNGPDLPFDAARFDDWVATADGRLYGFGTCVSTDSGADHACRAKLGIVNRVIQYFDYEQMAGMQWLGAAVLVALAAVVLAFVVWRTRRRPL</sequence>
<reference evidence="2" key="1">
    <citation type="submission" date="2022-06" db="EMBL/GenBank/DDBJ databases">
        <title>Complete genome sequence of Streptomyces nigrescens HEK616.</title>
        <authorList>
            <person name="Asamizu S."/>
            <person name="Onaka H."/>
        </authorList>
    </citation>
    <scope>NUCLEOTIDE SEQUENCE</scope>
    <source>
        <strain evidence="2">HEK616</strain>
    </source>
</reference>
<evidence type="ECO:0000313" key="2">
    <source>
        <dbReference type="EMBL" id="BDM66655.1"/>
    </source>
</evidence>
<accession>A0ABM7ZK82</accession>
<feature type="transmembrane region" description="Helical" evidence="1">
    <location>
        <begin position="303"/>
        <end position="322"/>
    </location>
</feature>
<dbReference type="RefSeq" id="WP_261950948.1">
    <property type="nucleotide sequence ID" value="NZ_AP026073.1"/>
</dbReference>
<feature type="transmembrane region" description="Helical" evidence="1">
    <location>
        <begin position="202"/>
        <end position="220"/>
    </location>
</feature>
<keyword evidence="1" id="KW-0472">Membrane</keyword>
<gene>
    <name evidence="2" type="ORF">HEK616_01420</name>
</gene>
<keyword evidence="3" id="KW-1185">Reference proteome</keyword>
<protein>
    <recommendedName>
        <fullName evidence="4">Transmembrane transport protein</fullName>
    </recommendedName>
</protein>
<name>A0ABM7ZK82_STRNI</name>
<organism evidence="2 3">
    <name type="scientific">Streptomyces nigrescens</name>
    <dbReference type="NCBI Taxonomy" id="1920"/>
    <lineage>
        <taxon>Bacteria</taxon>
        <taxon>Bacillati</taxon>
        <taxon>Actinomycetota</taxon>
        <taxon>Actinomycetes</taxon>
        <taxon>Kitasatosporales</taxon>
        <taxon>Streptomycetaceae</taxon>
        <taxon>Streptomyces</taxon>
    </lineage>
</organism>
<feature type="transmembrane region" description="Helical" evidence="1">
    <location>
        <begin position="129"/>
        <end position="156"/>
    </location>
</feature>
<keyword evidence="1" id="KW-0812">Transmembrane</keyword>
<feature type="transmembrane region" description="Helical" evidence="1">
    <location>
        <begin position="176"/>
        <end position="195"/>
    </location>
</feature>
<feature type="transmembrane region" description="Helical" evidence="1">
    <location>
        <begin position="90"/>
        <end position="108"/>
    </location>
</feature>
<evidence type="ECO:0000313" key="3">
    <source>
        <dbReference type="Proteomes" id="UP001059597"/>
    </source>
</evidence>
<dbReference type="EMBL" id="AP026073">
    <property type="protein sequence ID" value="BDM66655.1"/>
    <property type="molecule type" value="Genomic_DNA"/>
</dbReference>